<dbReference type="InterPro" id="IPR036612">
    <property type="entry name" value="KH_dom_type_1_sf"/>
</dbReference>
<dbReference type="CDD" id="cd00105">
    <property type="entry name" value="KH-I"/>
    <property type="match status" value="1"/>
</dbReference>
<feature type="domain" description="K Homology" evidence="4">
    <location>
        <begin position="39"/>
        <end position="113"/>
    </location>
</feature>
<keyword evidence="2" id="KW-0694">RNA-binding</keyword>
<name>A0ABD0M8M4_9CAEN</name>
<dbReference type="Pfam" id="PF00013">
    <property type="entry name" value="KH_1"/>
    <property type="match status" value="2"/>
</dbReference>
<keyword evidence="1" id="KW-0677">Repeat</keyword>
<evidence type="ECO:0000256" key="1">
    <source>
        <dbReference type="ARBA" id="ARBA00022737"/>
    </source>
</evidence>
<reference evidence="5 6" key="1">
    <citation type="journal article" date="2023" name="Sci. Data">
        <title>Genome assembly of the Korean intertidal mud-creeper Batillaria attramentaria.</title>
        <authorList>
            <person name="Patra A.K."/>
            <person name="Ho P.T."/>
            <person name="Jun S."/>
            <person name="Lee S.J."/>
            <person name="Kim Y."/>
            <person name="Won Y.J."/>
        </authorList>
    </citation>
    <scope>NUCLEOTIDE SEQUENCE [LARGE SCALE GENOMIC DNA]</scope>
    <source>
        <strain evidence="5">Wonlab-2016</strain>
    </source>
</reference>
<gene>
    <name evidence="5" type="ORF">BaRGS_00000359</name>
</gene>
<dbReference type="EMBL" id="JACVVK020000002">
    <property type="protein sequence ID" value="KAK7508120.1"/>
    <property type="molecule type" value="Genomic_DNA"/>
</dbReference>
<evidence type="ECO:0000259" key="4">
    <source>
        <dbReference type="SMART" id="SM00322"/>
    </source>
</evidence>
<proteinExistence type="predicted"/>
<sequence length="116" mass="12650">MKIKELQCVSGAKITVSRDDEGDGTRRVALSGGDDNIEEARALIVELLENADDRGGRQSYGKGGSRIRELQDETGCRISVSRDGGRYGQTDVELSGSRGSIQKAKERIDDITSQQY</sequence>
<dbReference type="AlphaFoldDB" id="A0ABD0M8M4"/>
<evidence type="ECO:0000256" key="2">
    <source>
        <dbReference type="PROSITE-ProRule" id="PRU00117"/>
    </source>
</evidence>
<feature type="region of interest" description="Disordered" evidence="3">
    <location>
        <begin position="79"/>
        <end position="116"/>
    </location>
</feature>
<dbReference type="Gene3D" id="3.30.1370.10">
    <property type="entry name" value="K Homology domain, type 1"/>
    <property type="match status" value="2"/>
</dbReference>
<organism evidence="5 6">
    <name type="scientific">Batillaria attramentaria</name>
    <dbReference type="NCBI Taxonomy" id="370345"/>
    <lineage>
        <taxon>Eukaryota</taxon>
        <taxon>Metazoa</taxon>
        <taxon>Spiralia</taxon>
        <taxon>Lophotrochozoa</taxon>
        <taxon>Mollusca</taxon>
        <taxon>Gastropoda</taxon>
        <taxon>Caenogastropoda</taxon>
        <taxon>Sorbeoconcha</taxon>
        <taxon>Cerithioidea</taxon>
        <taxon>Batillariidae</taxon>
        <taxon>Batillaria</taxon>
    </lineage>
</organism>
<evidence type="ECO:0000256" key="3">
    <source>
        <dbReference type="SAM" id="MobiDB-lite"/>
    </source>
</evidence>
<dbReference type="SUPFAM" id="SSF54791">
    <property type="entry name" value="Eukaryotic type KH-domain (KH-domain type I)"/>
    <property type="match status" value="2"/>
</dbReference>
<dbReference type="InterPro" id="IPR004088">
    <property type="entry name" value="KH_dom_type_1"/>
</dbReference>
<dbReference type="GO" id="GO:0003723">
    <property type="term" value="F:RNA binding"/>
    <property type="evidence" value="ECO:0007669"/>
    <property type="project" value="UniProtKB-UniRule"/>
</dbReference>
<keyword evidence="6" id="KW-1185">Reference proteome</keyword>
<accession>A0ABD0M8M4</accession>
<evidence type="ECO:0000313" key="5">
    <source>
        <dbReference type="EMBL" id="KAK7508120.1"/>
    </source>
</evidence>
<dbReference type="SMART" id="SM00322">
    <property type="entry name" value="KH"/>
    <property type="match status" value="1"/>
</dbReference>
<dbReference type="Proteomes" id="UP001519460">
    <property type="component" value="Unassembled WGS sequence"/>
</dbReference>
<evidence type="ECO:0000313" key="6">
    <source>
        <dbReference type="Proteomes" id="UP001519460"/>
    </source>
</evidence>
<protein>
    <recommendedName>
        <fullName evidence="4">K Homology domain-containing protein</fullName>
    </recommendedName>
</protein>
<comment type="caution">
    <text evidence="5">The sequence shown here is derived from an EMBL/GenBank/DDBJ whole genome shotgun (WGS) entry which is preliminary data.</text>
</comment>
<dbReference type="PANTHER" id="PTHR10288">
    <property type="entry name" value="KH DOMAIN CONTAINING RNA BINDING PROTEIN"/>
    <property type="match status" value="1"/>
</dbReference>
<dbReference type="PROSITE" id="PS50084">
    <property type="entry name" value="KH_TYPE_1"/>
    <property type="match status" value="2"/>
</dbReference>
<dbReference type="InterPro" id="IPR004087">
    <property type="entry name" value="KH_dom"/>
</dbReference>